<feature type="transmembrane region" description="Helical" evidence="9">
    <location>
        <begin position="746"/>
        <end position="771"/>
    </location>
</feature>
<evidence type="ECO:0000256" key="1">
    <source>
        <dbReference type="ARBA" id="ARBA00004141"/>
    </source>
</evidence>
<reference evidence="12 13" key="1">
    <citation type="journal article" date="2010" name="J. Bacteriol.">
        <title>Complete genome sequence of the aerobic facultative methanotroph Methylocella silvestris BL2.</title>
        <authorList>
            <person name="Chen Y."/>
            <person name="Crombie A."/>
            <person name="Rahman M.T."/>
            <person name="Dedysh S.N."/>
            <person name="Liesack W."/>
            <person name="Stott M.B."/>
            <person name="Alam M."/>
            <person name="Theisen A.R."/>
            <person name="Murrell J.C."/>
            <person name="Dunfield P.F."/>
        </authorList>
    </citation>
    <scope>NUCLEOTIDE SEQUENCE [LARGE SCALE GENOMIC DNA]</scope>
    <source>
        <strain evidence="13">DSM 15510 / CIP 108128 / LMG 27833 / NCIMB 13906 / BL2</strain>
    </source>
</reference>
<dbReference type="PROSITE" id="PS00211">
    <property type="entry name" value="ABC_TRANSPORTER_1"/>
    <property type="match status" value="1"/>
</dbReference>
<evidence type="ECO:0000256" key="5">
    <source>
        <dbReference type="ARBA" id="ARBA00022840"/>
    </source>
</evidence>
<dbReference type="GO" id="GO:0016020">
    <property type="term" value="C:membrane"/>
    <property type="evidence" value="ECO:0007669"/>
    <property type="project" value="UniProtKB-SubCell"/>
</dbReference>
<dbReference type="PROSITE" id="PS50893">
    <property type="entry name" value="ABC_TRANSPORTER_2"/>
    <property type="match status" value="2"/>
</dbReference>
<dbReference type="PANTHER" id="PTHR43038:SF4">
    <property type="entry name" value="RIBOSOME-ASSOCIATED ATPASE"/>
    <property type="match status" value="1"/>
</dbReference>
<evidence type="ECO:0000256" key="7">
    <source>
        <dbReference type="ARBA" id="ARBA00023136"/>
    </source>
</evidence>
<dbReference type="InterPro" id="IPR013525">
    <property type="entry name" value="ABC2_TM"/>
</dbReference>
<evidence type="ECO:0000259" key="11">
    <source>
        <dbReference type="PROSITE" id="PS51012"/>
    </source>
</evidence>
<dbReference type="InterPro" id="IPR003593">
    <property type="entry name" value="AAA+_ATPase"/>
</dbReference>
<dbReference type="AlphaFoldDB" id="B8EIP4"/>
<dbReference type="GO" id="GO:0140359">
    <property type="term" value="F:ABC-type transporter activity"/>
    <property type="evidence" value="ECO:0007669"/>
    <property type="project" value="InterPro"/>
</dbReference>
<evidence type="ECO:0000259" key="10">
    <source>
        <dbReference type="PROSITE" id="PS50893"/>
    </source>
</evidence>
<dbReference type="STRING" id="395965.Msil_2950"/>
<evidence type="ECO:0000256" key="8">
    <source>
        <dbReference type="SAM" id="MobiDB-lite"/>
    </source>
</evidence>
<feature type="transmembrane region" description="Helical" evidence="9">
    <location>
        <begin position="798"/>
        <end position="821"/>
    </location>
</feature>
<feature type="domain" description="ABC transporter" evidence="10">
    <location>
        <begin position="274"/>
        <end position="504"/>
    </location>
</feature>
<feature type="compositionally biased region" description="Basic and acidic residues" evidence="8">
    <location>
        <begin position="529"/>
        <end position="539"/>
    </location>
</feature>
<feature type="domain" description="ABC transporter" evidence="10">
    <location>
        <begin position="2"/>
        <end position="244"/>
    </location>
</feature>
<dbReference type="eggNOG" id="COG1129">
    <property type="taxonomic scope" value="Bacteria"/>
</dbReference>
<dbReference type="RefSeq" id="WP_012591930.1">
    <property type="nucleotide sequence ID" value="NC_011666.1"/>
</dbReference>
<keyword evidence="6 9" id="KW-1133">Transmembrane helix</keyword>
<dbReference type="Pfam" id="PF00005">
    <property type="entry name" value="ABC_tran"/>
    <property type="match status" value="2"/>
</dbReference>
<dbReference type="InterPro" id="IPR003439">
    <property type="entry name" value="ABC_transporter-like_ATP-bd"/>
</dbReference>
<dbReference type="NCBIfam" id="NF033858">
    <property type="entry name" value="ABC2_perm_RbbA"/>
    <property type="match status" value="1"/>
</dbReference>
<dbReference type="Pfam" id="PF12698">
    <property type="entry name" value="ABC2_membrane_3"/>
    <property type="match status" value="1"/>
</dbReference>
<evidence type="ECO:0000313" key="12">
    <source>
        <dbReference type="EMBL" id="ACK51861.1"/>
    </source>
</evidence>
<dbReference type="HOGENOM" id="CLU_000604_16_3_5"/>
<keyword evidence="3 9" id="KW-0812">Transmembrane</keyword>
<dbReference type="OrthoDB" id="9805029at2"/>
<keyword evidence="13" id="KW-1185">Reference proteome</keyword>
<dbReference type="Gene3D" id="3.40.50.300">
    <property type="entry name" value="P-loop containing nucleotide triphosphate hydrolases"/>
    <property type="match status" value="2"/>
</dbReference>
<dbReference type="Proteomes" id="UP000002257">
    <property type="component" value="Chromosome"/>
</dbReference>
<proteinExistence type="inferred from homology"/>
<dbReference type="InterPro" id="IPR017871">
    <property type="entry name" value="ABC_transporter-like_CS"/>
</dbReference>
<evidence type="ECO:0000313" key="13">
    <source>
        <dbReference type="Proteomes" id="UP000002257"/>
    </source>
</evidence>
<keyword evidence="5" id="KW-0067">ATP-binding</keyword>
<dbReference type="SMART" id="SM00382">
    <property type="entry name" value="AAA"/>
    <property type="match status" value="2"/>
</dbReference>
<gene>
    <name evidence="12" type="ordered locus">Msil_2950</name>
</gene>
<dbReference type="InterPro" id="IPR047817">
    <property type="entry name" value="ABC2_TM_bact-type"/>
</dbReference>
<dbReference type="eggNOG" id="COG0842">
    <property type="taxonomic scope" value="Bacteria"/>
</dbReference>
<feature type="domain" description="ABC transmembrane type-2" evidence="11">
    <location>
        <begin position="706"/>
        <end position="941"/>
    </location>
</feature>
<dbReference type="Gene3D" id="3.40.1710.10">
    <property type="entry name" value="abc type-2 transporter like domain"/>
    <property type="match status" value="1"/>
</dbReference>
<dbReference type="SUPFAM" id="SSF52540">
    <property type="entry name" value="P-loop containing nucleoside triphosphate hydrolases"/>
    <property type="match status" value="2"/>
</dbReference>
<dbReference type="GO" id="GO:0016887">
    <property type="term" value="F:ATP hydrolysis activity"/>
    <property type="evidence" value="ECO:0007669"/>
    <property type="project" value="InterPro"/>
</dbReference>
<evidence type="ECO:0000256" key="2">
    <source>
        <dbReference type="ARBA" id="ARBA00005417"/>
    </source>
</evidence>
<dbReference type="PROSITE" id="PS51012">
    <property type="entry name" value="ABC_TM2"/>
    <property type="match status" value="1"/>
</dbReference>
<dbReference type="PANTHER" id="PTHR43038">
    <property type="entry name" value="ATP-BINDING CASSETTE, SUB-FAMILY H, MEMBER 1"/>
    <property type="match status" value="1"/>
</dbReference>
<evidence type="ECO:0000256" key="9">
    <source>
        <dbReference type="SAM" id="Phobius"/>
    </source>
</evidence>
<feature type="transmembrane region" description="Helical" evidence="9">
    <location>
        <begin position="856"/>
        <end position="877"/>
    </location>
</feature>
<evidence type="ECO:0000256" key="3">
    <source>
        <dbReference type="ARBA" id="ARBA00022692"/>
    </source>
</evidence>
<comment type="similarity">
    <text evidence="2">Belongs to the ABC transporter superfamily.</text>
</comment>
<keyword evidence="4" id="KW-0547">Nucleotide-binding</keyword>
<name>B8EIP4_METSB</name>
<dbReference type="CDD" id="cd03230">
    <property type="entry name" value="ABC_DR_subfamily_A"/>
    <property type="match status" value="1"/>
</dbReference>
<evidence type="ECO:0000256" key="4">
    <source>
        <dbReference type="ARBA" id="ARBA00022741"/>
    </source>
</evidence>
<feature type="transmembrane region" description="Helical" evidence="9">
    <location>
        <begin position="827"/>
        <end position="849"/>
    </location>
</feature>
<accession>B8EIP4</accession>
<feature type="region of interest" description="Disordered" evidence="8">
    <location>
        <begin position="515"/>
        <end position="539"/>
    </location>
</feature>
<evidence type="ECO:0000256" key="6">
    <source>
        <dbReference type="ARBA" id="ARBA00022989"/>
    </source>
</evidence>
<organism evidence="12 13">
    <name type="scientific">Methylocella silvestris (strain DSM 15510 / CIP 108128 / LMG 27833 / NCIMB 13906 / BL2)</name>
    <dbReference type="NCBI Taxonomy" id="395965"/>
    <lineage>
        <taxon>Bacteria</taxon>
        <taxon>Pseudomonadati</taxon>
        <taxon>Pseudomonadota</taxon>
        <taxon>Alphaproteobacteria</taxon>
        <taxon>Hyphomicrobiales</taxon>
        <taxon>Beijerinckiaceae</taxon>
        <taxon>Methylocella</taxon>
    </lineage>
</organism>
<keyword evidence="7 9" id="KW-0472">Membrane</keyword>
<dbReference type="InterPro" id="IPR047651">
    <property type="entry name" value="ABC2_perm_RbbA"/>
</dbReference>
<dbReference type="EMBL" id="CP001280">
    <property type="protein sequence ID" value="ACK51861.1"/>
    <property type="molecule type" value="Genomic_DNA"/>
</dbReference>
<protein>
    <submittedName>
        <fullName evidence="12">ABC transporter related</fullName>
    </submittedName>
</protein>
<sequence>MIRPQDAVGELYGVSLRYGARVALDDVTISLPAGRMVGLIGPDGVGKSSLLSLIAGARRIQSGQVHVLGGDLGDPRHRADVCPQIAYMPQGLGKNLYPDLSVRENIEFFGRLFGQSKDERDRRIAALLTATGLDPFPDRPASKLSGGMRQKLGLCCALIHDPDLLILDEPTTGVDPLSRRQFWSLISRMRAERRGMSVIVATAYMEEADQFHWLVAMDAGRILAAGSPSDLKAKTNSSSLEESFIALLPEERRRGHKAFTIGPRPPGDDGEPVIVARDLTRRFGEFVAVDRVSFSIKRGEIFGFLGSNGCGKSTTMKMLTGLLPASAGEAFLFGEAVDASDMKARFRVGYMSQSFSLYSELTVRQNLDLHAHLFHIAREKARARIADLTARFGLEDFLDQRTADLPLGIRQRLSLAVAIVHEPEILILDEPTSGVDPLARDRFWDLLADLSRGEGVTIFISTHFMNEAARCDRIALMDAGRVLATGTPAELVKARQRTNLEDAFIDYLEEANAAEARRSGPRPETAARPAEKPGMERERRAPNRWFSPRRLFAYTIREGLELLRDPIRLGFALLGTAFLMSVFGAGISTDVNNLTFAALDRDNSHDSRTYLEELRGSTYFIEKKPIVDQADLERRLQSGDIKAAIEIPPDFGRDIKKNLPTSVGAWVDGAMPFRAETIRGYLQSAHQQFLSDYAVREGQAADNTPDDVRQALRNKDVAMLGYAHSNPAVQARIETRFLYNQDFESIYAQVPGSIALLLVEIPAILMALAIVREKELGSITNLYVTPVTRIEFLLGKQIPYIVIAMVNFAILCLMGLLVFGVPIRGSFPVLLLGALLYVTATTGIGMLISTFCQTQIAALFGATILTMLPATQFSGMLTPVSSLVGAPAMLGRGFPMTYFLKISVGTFTKALGFQDLSMTLLQLAAFIPILTLLSLIFLRKQES</sequence>
<comment type="subcellular location">
    <subcellularLocation>
        <location evidence="1">Membrane</location>
        <topology evidence="1">Multi-pass membrane protein</topology>
    </subcellularLocation>
</comment>
<dbReference type="GO" id="GO:0005524">
    <property type="term" value="F:ATP binding"/>
    <property type="evidence" value="ECO:0007669"/>
    <property type="project" value="UniProtKB-KW"/>
</dbReference>
<dbReference type="KEGG" id="msl:Msil_2950"/>
<feature type="transmembrane region" description="Helical" evidence="9">
    <location>
        <begin position="920"/>
        <end position="938"/>
    </location>
</feature>
<dbReference type="InterPro" id="IPR027417">
    <property type="entry name" value="P-loop_NTPase"/>
</dbReference>